<dbReference type="Proteomes" id="UP000887576">
    <property type="component" value="Unplaced"/>
</dbReference>
<evidence type="ECO:0000313" key="2">
    <source>
        <dbReference type="WBParaSite" id="JU765_v2.g731.t1"/>
    </source>
</evidence>
<proteinExistence type="predicted"/>
<organism evidence="1 2">
    <name type="scientific">Panagrolaimus sp. JU765</name>
    <dbReference type="NCBI Taxonomy" id="591449"/>
    <lineage>
        <taxon>Eukaryota</taxon>
        <taxon>Metazoa</taxon>
        <taxon>Ecdysozoa</taxon>
        <taxon>Nematoda</taxon>
        <taxon>Chromadorea</taxon>
        <taxon>Rhabditida</taxon>
        <taxon>Tylenchina</taxon>
        <taxon>Panagrolaimomorpha</taxon>
        <taxon>Panagrolaimoidea</taxon>
        <taxon>Panagrolaimidae</taxon>
        <taxon>Panagrolaimus</taxon>
    </lineage>
</organism>
<protein>
    <submittedName>
        <fullName evidence="2">Uncharacterized protein</fullName>
    </submittedName>
</protein>
<name>A0AC34RIX9_9BILA</name>
<accession>A0AC34RIX9</accession>
<evidence type="ECO:0000313" key="1">
    <source>
        <dbReference type="Proteomes" id="UP000887576"/>
    </source>
</evidence>
<reference evidence="2" key="1">
    <citation type="submission" date="2022-11" db="UniProtKB">
        <authorList>
            <consortium name="WormBaseParasite"/>
        </authorList>
    </citation>
    <scope>IDENTIFICATION</scope>
</reference>
<sequence length="175" mass="19415">FFTEMPYYWTSTDSRNVALASVIPAGLGIANLLSSRENKPYYNFIKNSTKPNWADISPTIHGVVDLLALSPLGYASYLVYKYGGGFDYTDTTIALTLFGTNLVASGLAIPLFAKREYKKIAIVKSIIFGTALATFVAFRQIDAKAGLLVLPYTAWTAFCAFFAYKLYNLNHVKYE</sequence>
<dbReference type="WBParaSite" id="JU765_v2.g731.t1">
    <property type="protein sequence ID" value="JU765_v2.g731.t1"/>
    <property type="gene ID" value="JU765_v2.g731"/>
</dbReference>